<proteinExistence type="predicted"/>
<name>A0A7W9FY52_9ACTN</name>
<evidence type="ECO:0000256" key="1">
    <source>
        <dbReference type="SAM" id="Phobius"/>
    </source>
</evidence>
<dbReference type="AlphaFoldDB" id="A0A7W9FY52"/>
<evidence type="ECO:0000313" key="2">
    <source>
        <dbReference type="EMBL" id="MBB5773715.1"/>
    </source>
</evidence>
<keyword evidence="1" id="KW-0472">Membrane</keyword>
<organism evidence="2 3">
    <name type="scientific">Nonomuraea jabiensis</name>
    <dbReference type="NCBI Taxonomy" id="882448"/>
    <lineage>
        <taxon>Bacteria</taxon>
        <taxon>Bacillati</taxon>
        <taxon>Actinomycetota</taxon>
        <taxon>Actinomycetes</taxon>
        <taxon>Streptosporangiales</taxon>
        <taxon>Streptosporangiaceae</taxon>
        <taxon>Nonomuraea</taxon>
    </lineage>
</organism>
<keyword evidence="1" id="KW-1133">Transmembrane helix</keyword>
<dbReference type="EMBL" id="JACHMB010000001">
    <property type="protein sequence ID" value="MBB5773715.1"/>
    <property type="molecule type" value="Genomic_DNA"/>
</dbReference>
<protein>
    <recommendedName>
        <fullName evidence="4">DUF4386 domain-containing protein</fullName>
    </recommendedName>
</protein>
<feature type="transmembrane region" description="Helical" evidence="1">
    <location>
        <begin position="40"/>
        <end position="64"/>
    </location>
</feature>
<evidence type="ECO:0000313" key="3">
    <source>
        <dbReference type="Proteomes" id="UP000579153"/>
    </source>
</evidence>
<gene>
    <name evidence="2" type="ORF">HD596_000471</name>
</gene>
<dbReference type="RefSeq" id="WP_185067654.1">
    <property type="nucleotide sequence ID" value="NZ_JACHMB010000001.1"/>
</dbReference>
<keyword evidence="1" id="KW-0812">Transmembrane</keyword>
<feature type="transmembrane region" description="Helical" evidence="1">
    <location>
        <begin position="76"/>
        <end position="100"/>
    </location>
</feature>
<dbReference type="Proteomes" id="UP000579153">
    <property type="component" value="Unassembled WGS sequence"/>
</dbReference>
<reference evidence="2 3" key="1">
    <citation type="submission" date="2020-08" db="EMBL/GenBank/DDBJ databases">
        <title>Sequencing the genomes of 1000 actinobacteria strains.</title>
        <authorList>
            <person name="Klenk H.-P."/>
        </authorList>
    </citation>
    <scope>NUCLEOTIDE SEQUENCE [LARGE SCALE GENOMIC DNA]</scope>
    <source>
        <strain evidence="2 3">DSM 45507</strain>
    </source>
</reference>
<evidence type="ECO:0008006" key="4">
    <source>
        <dbReference type="Google" id="ProtNLM"/>
    </source>
</evidence>
<feature type="transmembrane region" description="Helical" evidence="1">
    <location>
        <begin position="120"/>
        <end position="139"/>
    </location>
</feature>
<feature type="transmembrane region" description="Helical" evidence="1">
    <location>
        <begin position="151"/>
        <end position="181"/>
    </location>
</feature>
<sequence>MSRLIHPMLVSAGLLYLAATPFQLLTQFDRRPYSQIAALYSYRVDSLLGLAAIVCLTVGIVASFRKEGPDGRTISTFASVSVLLGLMAATFLQGVSVFLVPSLAVSAPAVLDAPPVGTHAVGVIASLSLFIGGLLWLSASAYRARVFPRIALVLVALGACTFLLGVISGLLLGCGLLWMGISGLTPWRSSR</sequence>
<keyword evidence="3" id="KW-1185">Reference proteome</keyword>
<accession>A0A7W9FY52</accession>
<comment type="caution">
    <text evidence="2">The sequence shown here is derived from an EMBL/GenBank/DDBJ whole genome shotgun (WGS) entry which is preliminary data.</text>
</comment>